<dbReference type="InterPro" id="IPR051917">
    <property type="entry name" value="Transposase-Integrase"/>
</dbReference>
<dbReference type="GO" id="GO:0032196">
    <property type="term" value="P:transposition"/>
    <property type="evidence" value="ECO:0007669"/>
    <property type="project" value="TreeGrafter"/>
</dbReference>
<gene>
    <name evidence="2" type="ORF">FYJ65_09265</name>
</gene>
<feature type="non-terminal residue" evidence="2">
    <location>
        <position position="248"/>
    </location>
</feature>
<proteinExistence type="predicted"/>
<accession>A0A6N7XNG5</accession>
<dbReference type="PANTHER" id="PTHR10948:SF23">
    <property type="entry name" value="TRANSPOSASE INSI FOR INSERTION SEQUENCE ELEMENT IS30A-RELATED"/>
    <property type="match status" value="1"/>
</dbReference>
<evidence type="ECO:0000259" key="1">
    <source>
        <dbReference type="Pfam" id="PF13936"/>
    </source>
</evidence>
<dbReference type="GO" id="GO:0004803">
    <property type="term" value="F:transposase activity"/>
    <property type="evidence" value="ECO:0007669"/>
    <property type="project" value="TreeGrafter"/>
</dbReference>
<reference evidence="2 3" key="1">
    <citation type="submission" date="2019-08" db="EMBL/GenBank/DDBJ databases">
        <title>In-depth cultivation of the pig gut microbiome towards novel bacterial diversity and tailored functional studies.</title>
        <authorList>
            <person name="Wylensek D."/>
            <person name="Hitch T.C.A."/>
            <person name="Clavel T."/>
        </authorList>
    </citation>
    <scope>NUCLEOTIDE SEQUENCE [LARGE SCALE GENOMIC DNA]</scope>
    <source>
        <strain evidence="2 3">WCA-MUC-591-APC-4B</strain>
    </source>
</reference>
<dbReference type="RefSeq" id="WP_154555051.1">
    <property type="nucleotide sequence ID" value="NZ_VUNA01000030.1"/>
</dbReference>
<protein>
    <submittedName>
        <fullName evidence="2">Helix-turn-helix domain-containing protein</fullName>
    </submittedName>
</protein>
<sequence>MSKGKHLTLDDRKSIQMGLKEGRNFQEIAHEIGKDPSTVSKEIRNHRVARRTASFNPCIKAKDCYHDRDICFPCRRHYHGYCRRCPVAKCYETCPDFSQEICRHVKSPPYVCNGCSERRRCKLERYIYDAYEAQKTYEKTLSESRTGFAISYEELKRLDDLISPLIRQGQSILHICQSNKDLIMCDEKTIYNYIDDNLLSVGNLDLPRKVRYRVRKKKRAVQVDKQCYVGRTYEDIRTFLAACPDVAV</sequence>
<feature type="domain" description="Transposase IS30-like HTH" evidence="1">
    <location>
        <begin position="3"/>
        <end position="44"/>
    </location>
</feature>
<dbReference type="InterPro" id="IPR025246">
    <property type="entry name" value="IS30-like_HTH"/>
</dbReference>
<evidence type="ECO:0000313" key="3">
    <source>
        <dbReference type="Proteomes" id="UP000469424"/>
    </source>
</evidence>
<dbReference type="AlphaFoldDB" id="A0A6N7XNG5"/>
<dbReference type="EMBL" id="VUNA01000030">
    <property type="protein sequence ID" value="MST71489.1"/>
    <property type="molecule type" value="Genomic_DNA"/>
</dbReference>
<dbReference type="PANTHER" id="PTHR10948">
    <property type="entry name" value="TRANSPOSASE"/>
    <property type="match status" value="1"/>
</dbReference>
<dbReference type="GO" id="GO:0005829">
    <property type="term" value="C:cytosol"/>
    <property type="evidence" value="ECO:0007669"/>
    <property type="project" value="TreeGrafter"/>
</dbReference>
<organism evidence="2 3">
    <name type="scientific">Mogibacterium kristiansenii</name>
    <dbReference type="NCBI Taxonomy" id="2606708"/>
    <lineage>
        <taxon>Bacteria</taxon>
        <taxon>Bacillati</taxon>
        <taxon>Bacillota</taxon>
        <taxon>Clostridia</taxon>
        <taxon>Peptostreptococcales</taxon>
        <taxon>Anaerovoracaceae</taxon>
        <taxon>Mogibacterium</taxon>
    </lineage>
</organism>
<comment type="caution">
    <text evidence="2">The sequence shown here is derived from an EMBL/GenBank/DDBJ whole genome shotgun (WGS) entry which is preliminary data.</text>
</comment>
<dbReference type="Pfam" id="PF13936">
    <property type="entry name" value="HTH_38"/>
    <property type="match status" value="1"/>
</dbReference>
<evidence type="ECO:0000313" key="2">
    <source>
        <dbReference type="EMBL" id="MST71489.1"/>
    </source>
</evidence>
<name>A0A6N7XNG5_9FIRM</name>
<keyword evidence="3" id="KW-1185">Reference proteome</keyword>
<dbReference type="Proteomes" id="UP000469424">
    <property type="component" value="Unassembled WGS sequence"/>
</dbReference>